<dbReference type="RefSeq" id="WP_257442784.1">
    <property type="nucleotide sequence ID" value="NZ_JANIPJ010000002.1"/>
</dbReference>
<keyword evidence="1" id="KW-0472">Membrane</keyword>
<dbReference type="EMBL" id="JANIPJ010000002">
    <property type="protein sequence ID" value="MCR2802920.1"/>
    <property type="molecule type" value="Genomic_DNA"/>
</dbReference>
<feature type="transmembrane region" description="Helical" evidence="1">
    <location>
        <begin position="6"/>
        <end position="30"/>
    </location>
</feature>
<evidence type="ECO:0000313" key="2">
    <source>
        <dbReference type="EMBL" id="MCR2802920.1"/>
    </source>
</evidence>
<name>A0A9X2MM77_9BACL</name>
<keyword evidence="3" id="KW-1185">Reference proteome</keyword>
<accession>A0A9X2MM77</accession>
<comment type="caution">
    <text evidence="2">The sequence shown here is derived from an EMBL/GenBank/DDBJ whole genome shotgun (WGS) entry which is preliminary data.</text>
</comment>
<organism evidence="2 3">
    <name type="scientific">Paenibacillus soyae</name>
    <dbReference type="NCBI Taxonomy" id="2969249"/>
    <lineage>
        <taxon>Bacteria</taxon>
        <taxon>Bacillati</taxon>
        <taxon>Bacillota</taxon>
        <taxon>Bacilli</taxon>
        <taxon>Bacillales</taxon>
        <taxon>Paenibacillaceae</taxon>
        <taxon>Paenibacillus</taxon>
    </lineage>
</organism>
<keyword evidence="1" id="KW-0812">Transmembrane</keyword>
<evidence type="ECO:0000313" key="3">
    <source>
        <dbReference type="Proteomes" id="UP001141950"/>
    </source>
</evidence>
<protein>
    <submittedName>
        <fullName evidence="2">Uncharacterized protein</fullName>
    </submittedName>
</protein>
<dbReference type="AlphaFoldDB" id="A0A9X2MM77"/>
<sequence length="47" mass="5216">MLSIGQVPSGLSFVCALLTLVIPLAFNIVVKQVKKHGNPPWKKSNRW</sequence>
<proteinExistence type="predicted"/>
<dbReference type="Proteomes" id="UP001141950">
    <property type="component" value="Unassembled WGS sequence"/>
</dbReference>
<evidence type="ECO:0000256" key="1">
    <source>
        <dbReference type="SAM" id="Phobius"/>
    </source>
</evidence>
<gene>
    <name evidence="2" type="ORF">NQZ67_03405</name>
</gene>
<reference evidence="2" key="1">
    <citation type="submission" date="2022-08" db="EMBL/GenBank/DDBJ databases">
        <title>The genomic sequence of strain Paenibacillus sp. SCIV0701.</title>
        <authorList>
            <person name="Zhao H."/>
        </authorList>
    </citation>
    <scope>NUCLEOTIDE SEQUENCE</scope>
    <source>
        <strain evidence="2">SCIV0701</strain>
    </source>
</reference>
<keyword evidence="1" id="KW-1133">Transmembrane helix</keyword>